<evidence type="ECO:0000256" key="1">
    <source>
        <dbReference type="ARBA" id="ARBA00022801"/>
    </source>
</evidence>
<evidence type="ECO:0000256" key="3">
    <source>
        <dbReference type="ARBA" id="ARBA00023098"/>
    </source>
</evidence>
<dbReference type="GeneID" id="82206263"/>
<feature type="domain" description="PNPLA" evidence="5">
    <location>
        <begin position="5"/>
        <end position="179"/>
    </location>
</feature>
<dbReference type="InterPro" id="IPR050301">
    <property type="entry name" value="NTE"/>
</dbReference>
<dbReference type="InterPro" id="IPR002641">
    <property type="entry name" value="PNPLA_dom"/>
</dbReference>
<name>A0A1V1I3Y9_9FIRM</name>
<evidence type="ECO:0000259" key="5">
    <source>
        <dbReference type="PROSITE" id="PS51635"/>
    </source>
</evidence>
<dbReference type="KEGG" id="ril:CRIB_2236"/>
<dbReference type="Proteomes" id="UP000245622">
    <property type="component" value="Chromosome 1"/>
</dbReference>
<sequence>MNIGLCLCGGGAKGAYQAGVIKALYDRGINKFNAISGTSIGAVNGYFIFTNNVEKLEEMWTDIDAHIEHSIKIVDKTVDNSSIIEVLSNIDYKSTANPDFYVNYINIENKLPKEKIVNISELNKEEGLKSIKYSSLLPFNPQGTMGLHNQFMKDLSEGLYNGYNLDGGLVNNTLLNPLLNQKLDKIIVISMKHDYTLPDEIKNICNEDNIIIVRPKTVFDKDDTLRFEKEFCKQIYYEGYEIGKNLNISM</sequence>
<dbReference type="EMBL" id="LN555523">
    <property type="protein sequence ID" value="CED94837.1"/>
    <property type="molecule type" value="Genomic_DNA"/>
</dbReference>
<feature type="short sequence motif" description="DGA/G" evidence="4">
    <location>
        <begin position="166"/>
        <end position="168"/>
    </location>
</feature>
<feature type="short sequence motif" description="GXGXXG" evidence="4">
    <location>
        <begin position="9"/>
        <end position="14"/>
    </location>
</feature>
<gene>
    <name evidence="6" type="ORF">CRIB_2236</name>
</gene>
<dbReference type="AlphaFoldDB" id="A0A1V1I3Y9"/>
<keyword evidence="7" id="KW-1185">Reference proteome</keyword>
<dbReference type="GO" id="GO:0016042">
    <property type="term" value="P:lipid catabolic process"/>
    <property type="evidence" value="ECO:0007669"/>
    <property type="project" value="UniProtKB-UniRule"/>
</dbReference>
<evidence type="ECO:0000256" key="4">
    <source>
        <dbReference type="PROSITE-ProRule" id="PRU01161"/>
    </source>
</evidence>
<feature type="active site" description="Nucleophile" evidence="4">
    <location>
        <position position="39"/>
    </location>
</feature>
<dbReference type="Gene3D" id="3.40.1090.10">
    <property type="entry name" value="Cytosolic phospholipase A2 catalytic domain"/>
    <property type="match status" value="1"/>
</dbReference>
<evidence type="ECO:0000313" key="6">
    <source>
        <dbReference type="EMBL" id="CED94837.1"/>
    </source>
</evidence>
<dbReference type="RefSeq" id="WP_180702329.1">
    <property type="nucleotide sequence ID" value="NZ_CAONDH010000004.1"/>
</dbReference>
<dbReference type="InterPro" id="IPR016035">
    <property type="entry name" value="Acyl_Trfase/lysoPLipase"/>
</dbReference>
<dbReference type="GO" id="GO:0016787">
    <property type="term" value="F:hydrolase activity"/>
    <property type="evidence" value="ECO:0007669"/>
    <property type="project" value="UniProtKB-UniRule"/>
</dbReference>
<dbReference type="PANTHER" id="PTHR14226">
    <property type="entry name" value="NEUROPATHY TARGET ESTERASE/SWISS CHEESE D.MELANOGASTER"/>
    <property type="match status" value="1"/>
</dbReference>
<organism evidence="6 7">
    <name type="scientific">Romboutsia ilealis</name>
    <dbReference type="NCBI Taxonomy" id="1115758"/>
    <lineage>
        <taxon>Bacteria</taxon>
        <taxon>Bacillati</taxon>
        <taxon>Bacillota</taxon>
        <taxon>Clostridia</taxon>
        <taxon>Peptostreptococcales</taxon>
        <taxon>Peptostreptococcaceae</taxon>
        <taxon>Romboutsia</taxon>
    </lineage>
</organism>
<evidence type="ECO:0000313" key="7">
    <source>
        <dbReference type="Proteomes" id="UP000245622"/>
    </source>
</evidence>
<proteinExistence type="predicted"/>
<keyword evidence="1 4" id="KW-0378">Hydrolase</keyword>
<dbReference type="PROSITE" id="PS51635">
    <property type="entry name" value="PNPLA"/>
    <property type="match status" value="1"/>
</dbReference>
<accession>A0A1V1I3Y9</accession>
<reference evidence="6 7" key="1">
    <citation type="submission" date="2014-04" db="EMBL/GenBank/DDBJ databases">
        <authorList>
            <person name="Hornung B.V."/>
        </authorList>
    </citation>
    <scope>NUCLEOTIDE SEQUENCE [LARGE SCALE GENOMIC DNA]</scope>
    <source>
        <strain evidence="6 7">CRIB</strain>
    </source>
</reference>
<feature type="active site" description="Proton acceptor" evidence="4">
    <location>
        <position position="166"/>
    </location>
</feature>
<keyword evidence="2 4" id="KW-0442">Lipid degradation</keyword>
<evidence type="ECO:0000256" key="2">
    <source>
        <dbReference type="ARBA" id="ARBA00022963"/>
    </source>
</evidence>
<protein>
    <submittedName>
        <fullName evidence="6">Patatin phospholipase</fullName>
    </submittedName>
</protein>
<dbReference type="Pfam" id="PF01734">
    <property type="entry name" value="Patatin"/>
    <property type="match status" value="1"/>
</dbReference>
<dbReference type="PANTHER" id="PTHR14226:SF57">
    <property type="entry name" value="BLR7027 PROTEIN"/>
    <property type="match status" value="1"/>
</dbReference>
<keyword evidence="3 4" id="KW-0443">Lipid metabolism</keyword>
<feature type="short sequence motif" description="GXSXG" evidence="4">
    <location>
        <begin position="37"/>
        <end position="41"/>
    </location>
</feature>
<dbReference type="SUPFAM" id="SSF52151">
    <property type="entry name" value="FabD/lysophospholipase-like"/>
    <property type="match status" value="1"/>
</dbReference>